<comment type="caution">
    <text evidence="3">The sequence shown here is derived from an EMBL/GenBank/DDBJ whole genome shotgun (WGS) entry which is preliminary data.</text>
</comment>
<evidence type="ECO:0000313" key="4">
    <source>
        <dbReference type="Proteomes" id="UP001347796"/>
    </source>
</evidence>
<evidence type="ECO:0000256" key="1">
    <source>
        <dbReference type="SAM" id="MobiDB-lite"/>
    </source>
</evidence>
<keyword evidence="4" id="KW-1185">Reference proteome</keyword>
<dbReference type="Proteomes" id="UP001347796">
    <property type="component" value="Unassembled WGS sequence"/>
</dbReference>
<reference evidence="3 4" key="1">
    <citation type="submission" date="2024-01" db="EMBL/GenBank/DDBJ databases">
        <title>The genome of the rayed Mediterranean limpet Patella caerulea (Linnaeus, 1758).</title>
        <authorList>
            <person name="Anh-Thu Weber A."/>
            <person name="Halstead-Nussloch G."/>
        </authorList>
    </citation>
    <scope>NUCLEOTIDE SEQUENCE [LARGE SCALE GENOMIC DNA]</scope>
    <source>
        <strain evidence="3">AATW-2023a</strain>
        <tissue evidence="3">Whole specimen</tissue>
    </source>
</reference>
<dbReference type="AlphaFoldDB" id="A0AAN8JJY9"/>
<proteinExistence type="predicted"/>
<dbReference type="InterPro" id="IPR043502">
    <property type="entry name" value="DNA/RNA_pol_sf"/>
</dbReference>
<dbReference type="CDD" id="cd01650">
    <property type="entry name" value="RT_nLTR_like"/>
    <property type="match status" value="1"/>
</dbReference>
<dbReference type="EMBL" id="JAZGQO010000010">
    <property type="protein sequence ID" value="KAK6175999.1"/>
    <property type="molecule type" value="Genomic_DNA"/>
</dbReference>
<dbReference type="Gene3D" id="3.60.10.10">
    <property type="entry name" value="Endonuclease/exonuclease/phosphatase"/>
    <property type="match status" value="1"/>
</dbReference>
<dbReference type="Pfam" id="PF00078">
    <property type="entry name" value="RVT_1"/>
    <property type="match status" value="1"/>
</dbReference>
<sequence>MAVTYSSQDLFSYNNSEQLQLGLINTLRQIGIYTFKKTKRGRRAGRKINNRVPESRSVHTEQTTPNKKTTPTKSELNICLINIRSVVEKCVSLTDYLNDQKCDLALITETWLNNKVSGPVTSELKSLGYNLYHVPRKNRGGGVGILCKHNQQVELKTSENYRSFEKMEFITKSQTESVRIALIYRPPPTRKSKSNVSDFINDFGKYYESLILKPGKLIVCGDFNFHIDDPEDSTARRFIEFTESLGLIQHVNQPTHSHGHTLDLVFTGTCKQNIQNLFITDPCLSDHHAVHFSLPFFTIPSHKPTIIKYRKYKTIDDQLFTEDIKQSQLLSSKISHFSCSDLVRLYNSEIRNIIDKHAPEITQKMVVKPECPWFNEAIRDARRIRRRAERKWKRSRLTVHKQIYKAEVKKVAELIQTTKTEFYREKIVNCGNDQKKIFQITNSLLNRQKFDSSLPTHTSTSQLADRFINYFTEKIIKIRTDILEVQASLTSQVPTYRVTTSASLDHFDIITEDSLQKIIHKTTSKFCELDPLPTWLLKTHIDSFLPIICLIVNSSLKSGIFPEELGKALLKPLLKKPGLDPDLLKNYRPVSNLSYISKLIEKCVLIQLLDHIESNSLNNVFQSAYKPYHSTETAMIKITSDIFQSIDRQQCVFLILLDLSAAFDTLDTNDLLVTLEEEIGVRGVALEWFRSYLSNRKQTVNIHSSKSEPRPMLCGVPQGSVLGPVLFIIFTKPLKDIAMRFGLKIHLYADDTQIYISFETKNQLSSKHSIEACLDEIHRWMSTHFLKLNPEKTEFLIIGTKQQLKKIDSTTLTFQQENVTSTPTAKNIGAILDSNMSFSAHIKSVCSTSFFHLHRISKIKKYLTPESAEVLVHSFISSKIDYHNAILFGLPKYLIQNLQHVQNSAARLLTNTRKHQHISPILKRLHWLPVSERIKFKILLITYKALHDKAPEYIKELLITHGPTRNLRSTNKNLLTVPAVNLEIGRRSFAYSAPFLWNSLPLSIRLAKSVESFKSQLKTHLFNQAYSSQ</sequence>
<dbReference type="GO" id="GO:0003824">
    <property type="term" value="F:catalytic activity"/>
    <property type="evidence" value="ECO:0007669"/>
    <property type="project" value="InterPro"/>
</dbReference>
<dbReference type="PROSITE" id="PS50878">
    <property type="entry name" value="RT_POL"/>
    <property type="match status" value="1"/>
</dbReference>
<dbReference type="InterPro" id="IPR000477">
    <property type="entry name" value="RT_dom"/>
</dbReference>
<evidence type="ECO:0000313" key="3">
    <source>
        <dbReference type="EMBL" id="KAK6175999.1"/>
    </source>
</evidence>
<protein>
    <recommendedName>
        <fullName evidence="2">Reverse transcriptase domain-containing protein</fullName>
    </recommendedName>
</protein>
<organism evidence="3 4">
    <name type="scientific">Patella caerulea</name>
    <name type="common">Rayed Mediterranean limpet</name>
    <dbReference type="NCBI Taxonomy" id="87958"/>
    <lineage>
        <taxon>Eukaryota</taxon>
        <taxon>Metazoa</taxon>
        <taxon>Spiralia</taxon>
        <taxon>Lophotrochozoa</taxon>
        <taxon>Mollusca</taxon>
        <taxon>Gastropoda</taxon>
        <taxon>Patellogastropoda</taxon>
        <taxon>Patelloidea</taxon>
        <taxon>Patellidae</taxon>
        <taxon>Patella</taxon>
    </lineage>
</organism>
<dbReference type="InterPro" id="IPR005135">
    <property type="entry name" value="Endo/exonuclease/phosphatase"/>
</dbReference>
<feature type="region of interest" description="Disordered" evidence="1">
    <location>
        <begin position="41"/>
        <end position="71"/>
    </location>
</feature>
<gene>
    <name evidence="3" type="ORF">SNE40_014369</name>
</gene>
<evidence type="ECO:0000259" key="2">
    <source>
        <dbReference type="PROSITE" id="PS50878"/>
    </source>
</evidence>
<name>A0AAN8JJY9_PATCE</name>
<dbReference type="SUPFAM" id="SSF56672">
    <property type="entry name" value="DNA/RNA polymerases"/>
    <property type="match status" value="1"/>
</dbReference>
<dbReference type="Pfam" id="PF03372">
    <property type="entry name" value="Exo_endo_phos"/>
    <property type="match status" value="1"/>
</dbReference>
<feature type="domain" description="Reverse transcriptase" evidence="2">
    <location>
        <begin position="554"/>
        <end position="832"/>
    </location>
</feature>
<dbReference type="InterPro" id="IPR036691">
    <property type="entry name" value="Endo/exonu/phosph_ase_sf"/>
</dbReference>
<accession>A0AAN8JJY9</accession>
<dbReference type="SUPFAM" id="SSF56219">
    <property type="entry name" value="DNase I-like"/>
    <property type="match status" value="1"/>
</dbReference>
<dbReference type="PANTHER" id="PTHR46670">
    <property type="entry name" value="ENDO/EXONUCLEASE/PHOSPHATASE DOMAIN-CONTAINING PROTEIN"/>
    <property type="match status" value="1"/>
</dbReference>
<dbReference type="PANTHER" id="PTHR46670:SF3">
    <property type="entry name" value="ENDONUCLEASE_EXONUCLEASE_PHOSPHATASE DOMAIN-CONTAINING PROTEIN"/>
    <property type="match status" value="1"/>
</dbReference>